<comment type="caution">
    <text evidence="2">The sequence shown here is derived from an EMBL/GenBank/DDBJ whole genome shotgun (WGS) entry which is preliminary data.</text>
</comment>
<dbReference type="HOGENOM" id="CLU_760989_0_0_1"/>
<reference evidence="2 3" key="1">
    <citation type="journal article" date="2011" name="PLoS Pathog.">
        <title>Endophytic Life Strategies Decoded by Genome and Transcriptome Analyses of the Mutualistic Root Symbiont Piriformospora indica.</title>
        <authorList>
            <person name="Zuccaro A."/>
            <person name="Lahrmann U."/>
            <person name="Guldener U."/>
            <person name="Langen G."/>
            <person name="Pfiffi S."/>
            <person name="Biedenkopf D."/>
            <person name="Wong P."/>
            <person name="Samans B."/>
            <person name="Grimm C."/>
            <person name="Basiewicz M."/>
            <person name="Murat C."/>
            <person name="Martin F."/>
            <person name="Kogel K.H."/>
        </authorList>
    </citation>
    <scope>NUCLEOTIDE SEQUENCE [LARGE SCALE GENOMIC DNA]</scope>
    <source>
        <strain evidence="2 3">DSM 11827</strain>
    </source>
</reference>
<keyword evidence="3" id="KW-1185">Reference proteome</keyword>
<feature type="compositionally biased region" description="Basic and acidic residues" evidence="1">
    <location>
        <begin position="153"/>
        <end position="171"/>
    </location>
</feature>
<dbReference type="Proteomes" id="UP000007148">
    <property type="component" value="Unassembled WGS sequence"/>
</dbReference>
<dbReference type="InParanoid" id="G4TNS9"/>
<accession>G4TNS9</accession>
<sequence length="364" mass="40242">MPPTSPHLFQPSRVNVAFALQETVSVDNKSLLDVSNVLPAGEESSGGDGRDNVHPVSECRPTRPSCLHLFHLLARYRGLYASRVVRYFADDTPLYYLQAGEIDPSTKKPKEREEEEDKKAKSGESHGEDQPLTDSCHNPPFVSISILTLVDSEKASDGKTDGESPAKDHGPELQASKAEPGRKPKFRKVNKPNKVKRLEIASTMLALDETSLAKECTRLRLPVDWLAIPKDKNEAGGIADLRKERGPRVTDPHANSGRPEYHNASSMKTLPLEGMGVWKFTVCMATERERGMAKLPENAHTDLSFSSSPSIIAVESRGVSSMGSNSVLVRYLWYLNNLMLDRGLTVAIPSDQEARSIFLHEKQC</sequence>
<proteinExistence type="predicted"/>
<evidence type="ECO:0000256" key="1">
    <source>
        <dbReference type="SAM" id="MobiDB-lite"/>
    </source>
</evidence>
<feature type="region of interest" description="Disordered" evidence="1">
    <location>
        <begin position="104"/>
        <end position="138"/>
    </location>
</feature>
<name>G4TNS9_SERID</name>
<evidence type="ECO:0000313" key="2">
    <source>
        <dbReference type="EMBL" id="CCA72972.1"/>
    </source>
</evidence>
<gene>
    <name evidence="2" type="ORF">PIIN_06927</name>
</gene>
<feature type="region of interest" description="Disordered" evidence="1">
    <location>
        <begin position="245"/>
        <end position="264"/>
    </location>
</feature>
<evidence type="ECO:0000313" key="3">
    <source>
        <dbReference type="Proteomes" id="UP000007148"/>
    </source>
</evidence>
<protein>
    <submittedName>
        <fullName evidence="2">Uncharacterized protein</fullName>
    </submittedName>
</protein>
<feature type="compositionally biased region" description="Basic residues" evidence="1">
    <location>
        <begin position="183"/>
        <end position="192"/>
    </location>
</feature>
<dbReference type="AlphaFoldDB" id="G4TNS9"/>
<feature type="compositionally biased region" description="Basic and acidic residues" evidence="1">
    <location>
        <begin position="104"/>
        <end position="129"/>
    </location>
</feature>
<dbReference type="EMBL" id="CAFZ01000194">
    <property type="protein sequence ID" value="CCA72972.1"/>
    <property type="molecule type" value="Genomic_DNA"/>
</dbReference>
<feature type="region of interest" description="Disordered" evidence="1">
    <location>
        <begin position="153"/>
        <end position="192"/>
    </location>
</feature>
<organism evidence="2 3">
    <name type="scientific">Serendipita indica (strain DSM 11827)</name>
    <name type="common">Root endophyte fungus</name>
    <name type="synonym">Piriformospora indica</name>
    <dbReference type="NCBI Taxonomy" id="1109443"/>
    <lineage>
        <taxon>Eukaryota</taxon>
        <taxon>Fungi</taxon>
        <taxon>Dikarya</taxon>
        <taxon>Basidiomycota</taxon>
        <taxon>Agaricomycotina</taxon>
        <taxon>Agaricomycetes</taxon>
        <taxon>Sebacinales</taxon>
        <taxon>Serendipitaceae</taxon>
        <taxon>Serendipita</taxon>
    </lineage>
</organism>
<feature type="region of interest" description="Disordered" evidence="1">
    <location>
        <begin position="39"/>
        <end position="58"/>
    </location>
</feature>